<dbReference type="InterPro" id="IPR000709">
    <property type="entry name" value="Leu_Ile_Val-bd"/>
</dbReference>
<evidence type="ECO:0000256" key="6">
    <source>
        <dbReference type="SAM" id="SignalP"/>
    </source>
</evidence>
<protein>
    <submittedName>
        <fullName evidence="8">ABC transporter substrate-binding protein</fullName>
    </submittedName>
</protein>
<dbReference type="Proteomes" id="UP000669239">
    <property type="component" value="Unassembled WGS sequence"/>
</dbReference>
<dbReference type="PANTHER" id="PTHR30483:SF6">
    <property type="entry name" value="PERIPLASMIC BINDING PROTEIN OF ABC TRANSPORTER FOR NATURAL AMINO ACIDS"/>
    <property type="match status" value="1"/>
</dbReference>
<organism evidence="8 11">
    <name type="scientific">Enterocloster aldenensis</name>
    <dbReference type="NCBI Taxonomy" id="358742"/>
    <lineage>
        <taxon>Bacteria</taxon>
        <taxon>Bacillati</taxon>
        <taxon>Bacillota</taxon>
        <taxon>Clostridia</taxon>
        <taxon>Lachnospirales</taxon>
        <taxon>Lachnospiraceae</taxon>
        <taxon>Enterocloster</taxon>
    </lineage>
</organism>
<dbReference type="PRINTS" id="PR00337">
    <property type="entry name" value="LEUILEVALBP"/>
</dbReference>
<feature type="compositionally biased region" description="Basic and acidic residues" evidence="5">
    <location>
        <begin position="41"/>
        <end position="57"/>
    </location>
</feature>
<dbReference type="InterPro" id="IPR028082">
    <property type="entry name" value="Peripla_BP_I"/>
</dbReference>
<evidence type="ECO:0000256" key="2">
    <source>
        <dbReference type="ARBA" id="ARBA00022448"/>
    </source>
</evidence>
<feature type="domain" description="Leucine-binding protein" evidence="7">
    <location>
        <begin position="58"/>
        <end position="390"/>
    </location>
</feature>
<dbReference type="PANTHER" id="PTHR30483">
    <property type="entry name" value="LEUCINE-SPECIFIC-BINDING PROTEIN"/>
    <property type="match status" value="1"/>
</dbReference>
<keyword evidence="3 6" id="KW-0732">Signal</keyword>
<evidence type="ECO:0000313" key="10">
    <source>
        <dbReference type="Proteomes" id="UP000669239"/>
    </source>
</evidence>
<feature type="region of interest" description="Disordered" evidence="5">
    <location>
        <begin position="28"/>
        <end position="57"/>
    </location>
</feature>
<reference evidence="9" key="2">
    <citation type="submission" date="2020-02" db="EMBL/GenBank/DDBJ databases">
        <authorList>
            <person name="Littmann E."/>
            <person name="Sorbara M."/>
        </authorList>
    </citation>
    <scope>NUCLEOTIDE SEQUENCE</scope>
    <source>
        <strain evidence="9">MSK.1.17</strain>
    </source>
</reference>
<dbReference type="GO" id="GO:0006865">
    <property type="term" value="P:amino acid transport"/>
    <property type="evidence" value="ECO:0007669"/>
    <property type="project" value="UniProtKB-KW"/>
</dbReference>
<dbReference type="AlphaFoldDB" id="A0AAX1SL93"/>
<accession>A0AAX1SL93</accession>
<feature type="compositionally biased region" description="Polar residues" evidence="5">
    <location>
        <begin position="28"/>
        <end position="39"/>
    </location>
</feature>
<dbReference type="Proteomes" id="UP001299608">
    <property type="component" value="Unassembled WGS sequence"/>
</dbReference>
<dbReference type="EMBL" id="JAKNGE010000034">
    <property type="protein sequence ID" value="MCG4748200.1"/>
    <property type="molecule type" value="Genomic_DNA"/>
</dbReference>
<evidence type="ECO:0000313" key="11">
    <source>
        <dbReference type="Proteomes" id="UP001299608"/>
    </source>
</evidence>
<dbReference type="SUPFAM" id="SSF53822">
    <property type="entry name" value="Periplasmic binding protein-like I"/>
    <property type="match status" value="1"/>
</dbReference>
<keyword evidence="2" id="KW-0813">Transport</keyword>
<dbReference type="EMBL" id="JAAITT010000074">
    <property type="protein sequence ID" value="NSJ52468.1"/>
    <property type="molecule type" value="Genomic_DNA"/>
</dbReference>
<proteinExistence type="inferred from homology"/>
<evidence type="ECO:0000313" key="9">
    <source>
        <dbReference type="EMBL" id="NSJ52468.1"/>
    </source>
</evidence>
<dbReference type="Pfam" id="PF13458">
    <property type="entry name" value="Peripla_BP_6"/>
    <property type="match status" value="1"/>
</dbReference>
<reference evidence="9 10" key="1">
    <citation type="journal article" date="2020" name="Cell Host Microbe">
        <title>Functional and Genomic Variation between Human-Derived Isolates of Lachnospiraceae Reveals Inter- and Intra-Species Diversity.</title>
        <authorList>
            <person name="Sorbara M.T."/>
            <person name="Littmann E.R."/>
            <person name="Fontana E."/>
            <person name="Moody T.U."/>
            <person name="Kohout C.E."/>
            <person name="Gjonbalaj M."/>
            <person name="Eaton V."/>
            <person name="Seok R."/>
            <person name="Leiner I.M."/>
            <person name="Pamer E.G."/>
        </authorList>
    </citation>
    <scope>NUCLEOTIDE SEQUENCE [LARGE SCALE GENOMIC DNA]</scope>
    <source>
        <strain evidence="9 10">MSK.1.17</strain>
    </source>
</reference>
<keyword evidence="4" id="KW-0029">Amino-acid transport</keyword>
<feature type="chain" id="PRO_5043298016" evidence="6">
    <location>
        <begin position="24"/>
        <end position="414"/>
    </location>
</feature>
<dbReference type="InterPro" id="IPR051010">
    <property type="entry name" value="BCAA_transport"/>
</dbReference>
<dbReference type="InterPro" id="IPR028081">
    <property type="entry name" value="Leu-bd"/>
</dbReference>
<reference evidence="8" key="3">
    <citation type="submission" date="2022-01" db="EMBL/GenBank/DDBJ databases">
        <title>Collection of gut derived symbiotic bacterial strains cultured from healthy donors.</title>
        <authorList>
            <person name="Lin H."/>
            <person name="Kohout C."/>
            <person name="Waligurski E."/>
            <person name="Pamer E.G."/>
        </authorList>
    </citation>
    <scope>NUCLEOTIDE SEQUENCE</scope>
    <source>
        <strain evidence="8">DFI.6.55</strain>
    </source>
</reference>
<evidence type="ECO:0000259" key="7">
    <source>
        <dbReference type="Pfam" id="PF13458"/>
    </source>
</evidence>
<feature type="signal peptide" evidence="6">
    <location>
        <begin position="1"/>
        <end position="23"/>
    </location>
</feature>
<comment type="similarity">
    <text evidence="1">Belongs to the leucine-binding protein family.</text>
</comment>
<comment type="caution">
    <text evidence="8">The sequence shown here is derived from an EMBL/GenBank/DDBJ whole genome shotgun (WGS) entry which is preliminary data.</text>
</comment>
<name>A0AAX1SL93_9FIRM</name>
<sequence>MMKRKIAGLLLAVTMAVGMTGCAGSSNTGTAAPAGNQTEAAAKEEPSANQPKEESGDTIKIGFYGPLTGASSVVGVEGQKAVELAVKEANEAGGINGRQLELISYDDAQNTETSVKVVTRLVESDKVTAIIGSHISGSILATVDISEAAKVVQIGSGTSPIWTNIGLKYTFRGTACSDQFNIDCYKSMETMGATKIATLAGETEYAQTAAGTIHDLVKDGGKMEVVAQENFTTGDTDFSGQIVKIIAAGADGVYVVGGSEDMGKIVKQLRQKGYEGYIYGIEPFGAPDAKSVAGDAFDNIVFSCCYFVPDSVEEASSEIEKEFLEKFVAEFGALPTSEVAYRDYDGTNILIEAMRNAKTLDGDGIREAILSMKYTGIGGNFDFSADNGEGLSTGNTFIAVKGKIQMLDEYLKNK</sequence>
<evidence type="ECO:0000256" key="3">
    <source>
        <dbReference type="ARBA" id="ARBA00022729"/>
    </source>
</evidence>
<dbReference type="Gene3D" id="3.40.50.2300">
    <property type="match status" value="2"/>
</dbReference>
<gene>
    <name evidence="9" type="ORF">G5B36_27870</name>
    <name evidence="8" type="ORF">L0N08_22525</name>
</gene>
<dbReference type="PROSITE" id="PS51257">
    <property type="entry name" value="PROKAR_LIPOPROTEIN"/>
    <property type="match status" value="1"/>
</dbReference>
<dbReference type="RefSeq" id="WP_117558995.1">
    <property type="nucleotide sequence ID" value="NZ_JAAITT010000074.1"/>
</dbReference>
<evidence type="ECO:0000256" key="4">
    <source>
        <dbReference type="ARBA" id="ARBA00022970"/>
    </source>
</evidence>
<evidence type="ECO:0000256" key="5">
    <source>
        <dbReference type="SAM" id="MobiDB-lite"/>
    </source>
</evidence>
<evidence type="ECO:0000313" key="8">
    <source>
        <dbReference type="EMBL" id="MCG4748200.1"/>
    </source>
</evidence>
<evidence type="ECO:0000256" key="1">
    <source>
        <dbReference type="ARBA" id="ARBA00010062"/>
    </source>
</evidence>
<keyword evidence="10" id="KW-1185">Reference proteome</keyword>